<sequence>MYDGCQPTTHCARLSITVAILVDTIVNIKNIAEYSLSRITVFTVVASGHSTRASTSCVIQRKRGDTTNLS</sequence>
<protein>
    <submittedName>
        <fullName evidence="1">Uncharacterized protein</fullName>
    </submittedName>
</protein>
<dbReference type="Proteomes" id="UP001158986">
    <property type="component" value="Unassembled WGS sequence"/>
</dbReference>
<comment type="caution">
    <text evidence="1">The sequence shown here is derived from an EMBL/GenBank/DDBJ whole genome shotgun (WGS) entry which is preliminary data.</text>
</comment>
<name>A0ABN8D5U9_9STRA</name>
<dbReference type="EMBL" id="CAKLCB010000367">
    <property type="protein sequence ID" value="CAH0520552.1"/>
    <property type="molecule type" value="Genomic_DNA"/>
</dbReference>
<proteinExistence type="predicted"/>
<evidence type="ECO:0000313" key="2">
    <source>
        <dbReference type="Proteomes" id="UP001158986"/>
    </source>
</evidence>
<evidence type="ECO:0000313" key="1">
    <source>
        <dbReference type="EMBL" id="CAH0520552.1"/>
    </source>
</evidence>
<organism evidence="1 2">
    <name type="scientific">Peronospora belbahrii</name>
    <dbReference type="NCBI Taxonomy" id="622444"/>
    <lineage>
        <taxon>Eukaryota</taxon>
        <taxon>Sar</taxon>
        <taxon>Stramenopiles</taxon>
        <taxon>Oomycota</taxon>
        <taxon>Peronosporomycetes</taxon>
        <taxon>Peronosporales</taxon>
        <taxon>Peronosporaceae</taxon>
        <taxon>Peronospora</taxon>
    </lineage>
</organism>
<reference evidence="1 2" key="1">
    <citation type="submission" date="2021-11" db="EMBL/GenBank/DDBJ databases">
        <authorList>
            <person name="Islam A."/>
            <person name="Islam S."/>
            <person name="Flora M.S."/>
            <person name="Rahman M."/>
            <person name="Ziaur R.M."/>
            <person name="Epstein J.H."/>
            <person name="Hassan M."/>
            <person name="Klassen M."/>
            <person name="Woodard K."/>
            <person name="Webb A."/>
            <person name="Webby R.J."/>
            <person name="El Zowalaty M.E."/>
        </authorList>
    </citation>
    <scope>NUCLEOTIDE SEQUENCE [LARGE SCALE GENOMIC DNA]</scope>
    <source>
        <strain evidence="1">Pbs1</strain>
    </source>
</reference>
<gene>
    <name evidence="1" type="ORF">PBS001_LOCUS7028</name>
</gene>
<accession>A0ABN8D5U9</accession>
<keyword evidence="2" id="KW-1185">Reference proteome</keyword>